<accession>S6B625</accession>
<proteinExistence type="predicted"/>
<dbReference type="KEGG" id="vg:16511534"/>
<evidence type="ECO:0000313" key="2">
    <source>
        <dbReference type="Proteomes" id="UP000014701"/>
    </source>
</evidence>
<dbReference type="RefSeq" id="YP_008318315.1">
    <property type="nucleotide sequence ID" value="NC_021856.1"/>
</dbReference>
<dbReference type="EMBL" id="AP013029">
    <property type="protein sequence ID" value="BAN59547.1"/>
    <property type="molecule type" value="Genomic_DNA"/>
</dbReference>
<keyword evidence="2" id="KW-1185">Reference proteome</keyword>
<evidence type="ECO:0000313" key="1">
    <source>
        <dbReference type="EMBL" id="BAN59547.1"/>
    </source>
</evidence>
<protein>
    <submittedName>
        <fullName evidence="1">Uncharacterized protein</fullName>
    </submittedName>
</protein>
<dbReference type="Proteomes" id="UP000014701">
    <property type="component" value="Segment"/>
</dbReference>
<gene>
    <name evidence="1" type="primary">orf120b</name>
</gene>
<dbReference type="OrthoDB" id="15649at10239"/>
<organism evidence="1 2">
    <name type="scientific">Bacillus phage phiNIT1</name>
    <dbReference type="NCBI Taxonomy" id="207656"/>
    <lineage>
        <taxon>Viruses</taxon>
        <taxon>Duplodnaviria</taxon>
        <taxon>Heunggongvirae</taxon>
        <taxon>Uroviricota</taxon>
        <taxon>Caudoviricetes</taxon>
        <taxon>Herelleviridae</taxon>
        <taxon>Bastillevirinae</taxon>
        <taxon>Nitunavirus</taxon>
        <taxon>Nitunavirus NIT1</taxon>
    </lineage>
</organism>
<sequence length="120" mass="13948">MHITENKYHSTIKVEFRDLVSSIVNSERSLFHVYTIHRLLSLGLLIDFTFMYQKTDDPNGCITIELDLKEHGKAYFKINAETNYSSLSDERSMQVLKDFLENYSTKLTDGSQKGTKLFDK</sequence>
<name>S6B625_9CAUD</name>
<reference evidence="1 2" key="1">
    <citation type="submission" date="2013-02" db="EMBL/GenBank/DDBJ databases">
        <title>phiNIT1 genome sequensing.</title>
        <authorList>
            <person name="Ozaki T."/>
            <person name="Kaneko J."/>
        </authorList>
    </citation>
    <scope>NUCLEOTIDE SEQUENCE [LARGE SCALE GENOMIC DNA]</scope>
    <source>
        <strain evidence="1">PhiNIT1</strain>
    </source>
</reference>
<dbReference type="GeneID" id="16511534"/>